<reference evidence="1 2" key="1">
    <citation type="submission" date="2020-08" db="EMBL/GenBank/DDBJ databases">
        <title>Genomic Encyclopedia of Type Strains, Phase IV (KMG-IV): sequencing the most valuable type-strain genomes for metagenomic binning, comparative biology and taxonomic classification.</title>
        <authorList>
            <person name="Goeker M."/>
        </authorList>
    </citation>
    <scope>NUCLEOTIDE SEQUENCE [LARGE SCALE GENOMIC DNA]</scope>
    <source>
        <strain evidence="1 2">DSM 100039</strain>
    </source>
</reference>
<accession>A0A841PVP5</accession>
<evidence type="ECO:0000313" key="1">
    <source>
        <dbReference type="EMBL" id="MBB6412475.1"/>
    </source>
</evidence>
<gene>
    <name evidence="1" type="ORF">HNQ71_005165</name>
</gene>
<evidence type="ECO:0000313" key="2">
    <source>
        <dbReference type="Proteomes" id="UP000556329"/>
    </source>
</evidence>
<dbReference type="Pfam" id="PF07750">
    <property type="entry name" value="GcrA"/>
    <property type="match status" value="1"/>
</dbReference>
<sequence length="228" mass="24645">MASYTDAELQEIARWLKDGLSASKIAAAFTVLRGSLVSRNAIIGIVHRNAMLDAIGFASGKRLPAGKRKASKRANGTGTAIAKASDTIDVARATGVAGMPLRPKREPRRLLVREESVLVADGEAYRLEMPVPPRAALGRQPHGVAMRFIDCLFDRCRAPLDLTLEEDSENDTPGGRPGTDMLCCGMRTKALKSYCTYHQTRFRRRVFCGGDGVSIASPVYKEKVPAGG</sequence>
<organism evidence="1 2">
    <name type="scientific">Mesorhizobium sangaii</name>
    <dbReference type="NCBI Taxonomy" id="505389"/>
    <lineage>
        <taxon>Bacteria</taxon>
        <taxon>Pseudomonadati</taxon>
        <taxon>Pseudomonadota</taxon>
        <taxon>Alphaproteobacteria</taxon>
        <taxon>Hyphomicrobiales</taxon>
        <taxon>Phyllobacteriaceae</taxon>
        <taxon>Mesorhizobium</taxon>
    </lineage>
</organism>
<dbReference type="AlphaFoldDB" id="A0A841PVP5"/>
<protein>
    <submittedName>
        <fullName evidence="1">GcrA cell cycle regulator</fullName>
    </submittedName>
</protein>
<proteinExistence type="predicted"/>
<dbReference type="EMBL" id="JACHEF010000005">
    <property type="protein sequence ID" value="MBB6412475.1"/>
    <property type="molecule type" value="Genomic_DNA"/>
</dbReference>
<dbReference type="InterPro" id="IPR011681">
    <property type="entry name" value="GcrA"/>
</dbReference>
<name>A0A841PVP5_9HYPH</name>
<dbReference type="Proteomes" id="UP000556329">
    <property type="component" value="Unassembled WGS sequence"/>
</dbReference>
<keyword evidence="2" id="KW-1185">Reference proteome</keyword>
<dbReference type="RefSeq" id="WP_184875438.1">
    <property type="nucleotide sequence ID" value="NZ_JACHEF010000005.1"/>
</dbReference>
<comment type="caution">
    <text evidence="1">The sequence shown here is derived from an EMBL/GenBank/DDBJ whole genome shotgun (WGS) entry which is preliminary data.</text>
</comment>